<accession>A0ABP8IRF5</accession>
<dbReference type="PANTHER" id="PTHR38733">
    <property type="entry name" value="PROTEIN MCRC"/>
    <property type="match status" value="1"/>
</dbReference>
<evidence type="ECO:0008006" key="3">
    <source>
        <dbReference type="Google" id="ProtNLM"/>
    </source>
</evidence>
<sequence>MPTILRVLEHSILTIGYAQGEGLTRAKFEEAHWHELLRFHDTGAGRRYYDIRHRGVRFKHYVGVLQVGSLTIEVLPKADAEPGRATPPGEDFDRWRQLLMRMLAEAGLLPVDTFRTALLHERENSLLDIYISLFLTEVETLLHRGLVKRYRQREGQVKALKGTLLFGQHLARNVVHQERFFTRNQTYDHDHLPHRLLRQALVLLPVLTTAPSLRGRAARALLAWPELPAVRPTSATFSRLRYDRKTAPYRTALRIARLLLLRLGPDVRSGAQDLVALFFNMNHIWEAYLLRTLQRLAPVGWTVRKPTKVVFWQDAQGYQSRMQPDMLLQHATQGTIVLDAKWKRPHGKPAEVDLRQLFAYAQHFEATRARLLYPQSGSEQSVDGVFTRPLFSAGGAEAQAIRCGVSYIRVGQAALSHADPAASDVNQTTGYLTCSLETEFSAWLT</sequence>
<name>A0ABP8IRF5_9BACT</name>
<proteinExistence type="predicted"/>
<evidence type="ECO:0000313" key="2">
    <source>
        <dbReference type="Proteomes" id="UP001501153"/>
    </source>
</evidence>
<evidence type="ECO:0000313" key="1">
    <source>
        <dbReference type="EMBL" id="GAA4367611.1"/>
    </source>
</evidence>
<dbReference type="PANTHER" id="PTHR38733:SF1">
    <property type="entry name" value="TYPE IV METHYL-DIRECTED RESTRICTION ENZYME ECOKMCRBC"/>
    <property type="match status" value="1"/>
</dbReference>
<dbReference type="InterPro" id="IPR019292">
    <property type="entry name" value="McrC"/>
</dbReference>
<comment type="caution">
    <text evidence="1">The sequence shown here is derived from an EMBL/GenBank/DDBJ whole genome shotgun (WGS) entry which is preliminary data.</text>
</comment>
<organism evidence="1 2">
    <name type="scientific">Hymenobacter saemangeumensis</name>
    <dbReference type="NCBI Taxonomy" id="1084522"/>
    <lineage>
        <taxon>Bacteria</taxon>
        <taxon>Pseudomonadati</taxon>
        <taxon>Bacteroidota</taxon>
        <taxon>Cytophagia</taxon>
        <taxon>Cytophagales</taxon>
        <taxon>Hymenobacteraceae</taxon>
        <taxon>Hymenobacter</taxon>
    </lineage>
</organism>
<gene>
    <name evidence="1" type="ORF">GCM10023185_39650</name>
</gene>
<keyword evidence="2" id="KW-1185">Reference proteome</keyword>
<protein>
    <recommendedName>
        <fullName evidence="3">Restriction endonuclease</fullName>
    </recommendedName>
</protein>
<reference evidence="2" key="1">
    <citation type="journal article" date="2019" name="Int. J. Syst. Evol. Microbiol.">
        <title>The Global Catalogue of Microorganisms (GCM) 10K type strain sequencing project: providing services to taxonomists for standard genome sequencing and annotation.</title>
        <authorList>
            <consortium name="The Broad Institute Genomics Platform"/>
            <consortium name="The Broad Institute Genome Sequencing Center for Infectious Disease"/>
            <person name="Wu L."/>
            <person name="Ma J."/>
        </authorList>
    </citation>
    <scope>NUCLEOTIDE SEQUENCE [LARGE SCALE GENOMIC DNA]</scope>
    <source>
        <strain evidence="2">JCM 17923</strain>
    </source>
</reference>
<dbReference type="RefSeq" id="WP_345237878.1">
    <property type="nucleotide sequence ID" value="NZ_BAABGZ010000078.1"/>
</dbReference>
<dbReference type="Proteomes" id="UP001501153">
    <property type="component" value="Unassembled WGS sequence"/>
</dbReference>
<dbReference type="Pfam" id="PF10117">
    <property type="entry name" value="McrBC"/>
    <property type="match status" value="1"/>
</dbReference>
<dbReference type="EMBL" id="BAABGZ010000078">
    <property type="protein sequence ID" value="GAA4367611.1"/>
    <property type="molecule type" value="Genomic_DNA"/>
</dbReference>